<dbReference type="InterPro" id="IPR015943">
    <property type="entry name" value="WD40/YVTN_repeat-like_dom_sf"/>
</dbReference>
<protein>
    <submittedName>
        <fullName evidence="1">Uncharacterized protein</fullName>
    </submittedName>
</protein>
<accession>A0ABD0NNB7</accession>
<keyword evidence="2" id="KW-1185">Reference proteome</keyword>
<dbReference type="PANTHER" id="PTHR13083">
    <property type="entry name" value="WD REPEAT-CONTAINING PROTEIN 91"/>
    <property type="match status" value="1"/>
</dbReference>
<comment type="caution">
    <text evidence="1">The sequence shown here is derived from an EMBL/GenBank/DDBJ whole genome shotgun (WGS) entry which is preliminary data.</text>
</comment>
<dbReference type="PANTHER" id="PTHR13083:SF3">
    <property type="entry name" value="WD REPEAT-CONTAINING PROTEIN 91"/>
    <property type="match status" value="1"/>
</dbReference>
<reference evidence="1 2" key="1">
    <citation type="submission" date="2024-05" db="EMBL/GenBank/DDBJ databases">
        <title>Genome sequencing and assembly of Indian major carp, Cirrhinus mrigala (Hamilton, 1822).</title>
        <authorList>
            <person name="Mohindra V."/>
            <person name="Chowdhury L.M."/>
            <person name="Lal K."/>
            <person name="Jena J.K."/>
        </authorList>
    </citation>
    <scope>NUCLEOTIDE SEQUENCE [LARGE SCALE GENOMIC DNA]</scope>
    <source>
        <strain evidence="1">CM1030</strain>
        <tissue evidence="1">Blood</tissue>
    </source>
</reference>
<dbReference type="Gene3D" id="2.130.10.10">
    <property type="entry name" value="YVTN repeat-like/Quinoprotein amine dehydrogenase"/>
    <property type="match status" value="1"/>
</dbReference>
<dbReference type="EMBL" id="JAMKFB020000021">
    <property type="protein sequence ID" value="KAL0163454.1"/>
    <property type="molecule type" value="Genomic_DNA"/>
</dbReference>
<organism evidence="1 2">
    <name type="scientific">Cirrhinus mrigala</name>
    <name type="common">Mrigala</name>
    <dbReference type="NCBI Taxonomy" id="683832"/>
    <lineage>
        <taxon>Eukaryota</taxon>
        <taxon>Metazoa</taxon>
        <taxon>Chordata</taxon>
        <taxon>Craniata</taxon>
        <taxon>Vertebrata</taxon>
        <taxon>Euteleostomi</taxon>
        <taxon>Actinopterygii</taxon>
        <taxon>Neopterygii</taxon>
        <taxon>Teleostei</taxon>
        <taxon>Ostariophysi</taxon>
        <taxon>Cypriniformes</taxon>
        <taxon>Cyprinidae</taxon>
        <taxon>Labeoninae</taxon>
        <taxon>Labeonini</taxon>
        <taxon>Cirrhinus</taxon>
    </lineage>
</organism>
<sequence>MNKADTGLESVLSLGGHKAPVVTVDWCSAMDCGTCLTASMDGKIKLSTLLAQKP</sequence>
<dbReference type="Proteomes" id="UP001529510">
    <property type="component" value="Unassembled WGS sequence"/>
</dbReference>
<evidence type="ECO:0000313" key="1">
    <source>
        <dbReference type="EMBL" id="KAL0163454.1"/>
    </source>
</evidence>
<name>A0ABD0NNB7_CIRMR</name>
<dbReference type="InterPro" id="IPR039724">
    <property type="entry name" value="WDR91"/>
</dbReference>
<dbReference type="AlphaFoldDB" id="A0ABD0NNB7"/>
<evidence type="ECO:0000313" key="2">
    <source>
        <dbReference type="Proteomes" id="UP001529510"/>
    </source>
</evidence>
<gene>
    <name evidence="1" type="ORF">M9458_042850</name>
</gene>
<proteinExistence type="predicted"/>